<feature type="non-terminal residue" evidence="1">
    <location>
        <position position="1"/>
    </location>
</feature>
<dbReference type="EMBL" id="CAJVPV010002813">
    <property type="protein sequence ID" value="CAG8536437.1"/>
    <property type="molecule type" value="Genomic_DNA"/>
</dbReference>
<name>A0A9N9AKX2_9GLOM</name>
<gene>
    <name evidence="1" type="ORF">AMORRO_LOCUS4917</name>
</gene>
<organism evidence="1 2">
    <name type="scientific">Acaulospora morrowiae</name>
    <dbReference type="NCBI Taxonomy" id="94023"/>
    <lineage>
        <taxon>Eukaryota</taxon>
        <taxon>Fungi</taxon>
        <taxon>Fungi incertae sedis</taxon>
        <taxon>Mucoromycota</taxon>
        <taxon>Glomeromycotina</taxon>
        <taxon>Glomeromycetes</taxon>
        <taxon>Diversisporales</taxon>
        <taxon>Acaulosporaceae</taxon>
        <taxon>Acaulospora</taxon>
    </lineage>
</organism>
<dbReference type="AlphaFoldDB" id="A0A9N9AKX2"/>
<comment type="caution">
    <text evidence="1">The sequence shown here is derived from an EMBL/GenBank/DDBJ whole genome shotgun (WGS) entry which is preliminary data.</text>
</comment>
<accession>A0A9N9AKX2</accession>
<dbReference type="Proteomes" id="UP000789342">
    <property type="component" value="Unassembled WGS sequence"/>
</dbReference>
<evidence type="ECO:0000313" key="1">
    <source>
        <dbReference type="EMBL" id="CAG8536437.1"/>
    </source>
</evidence>
<sequence>CSSRGLAFLMSPSMVEGVDDLSVVVSLTSSAQEVRLEESWGLVGSDWLGCVFCSSISISVCCATMLVSVLGVTVSCF</sequence>
<evidence type="ECO:0000313" key="2">
    <source>
        <dbReference type="Proteomes" id="UP000789342"/>
    </source>
</evidence>
<protein>
    <submittedName>
        <fullName evidence="1">3743_t:CDS:1</fullName>
    </submittedName>
</protein>
<proteinExistence type="predicted"/>
<keyword evidence="2" id="KW-1185">Reference proteome</keyword>
<reference evidence="1" key="1">
    <citation type="submission" date="2021-06" db="EMBL/GenBank/DDBJ databases">
        <authorList>
            <person name="Kallberg Y."/>
            <person name="Tangrot J."/>
            <person name="Rosling A."/>
        </authorList>
    </citation>
    <scope>NUCLEOTIDE SEQUENCE</scope>
    <source>
        <strain evidence="1">CL551</strain>
    </source>
</reference>